<keyword evidence="3" id="KW-1185">Reference proteome</keyword>
<name>A0A804NNK4_MAIZE</name>
<evidence type="ECO:0000313" key="3">
    <source>
        <dbReference type="Proteomes" id="UP000007305"/>
    </source>
</evidence>
<dbReference type="Proteomes" id="UP000007305">
    <property type="component" value="Chromosome 4"/>
</dbReference>
<reference evidence="2" key="2">
    <citation type="submission" date="2019-07" db="EMBL/GenBank/DDBJ databases">
        <authorList>
            <person name="Seetharam A."/>
            <person name="Woodhouse M."/>
            <person name="Cannon E."/>
        </authorList>
    </citation>
    <scope>NUCLEOTIDE SEQUENCE [LARGE SCALE GENOMIC DNA]</scope>
    <source>
        <strain evidence="2">cv. B73</strain>
    </source>
</reference>
<reference evidence="2" key="3">
    <citation type="submission" date="2021-05" db="UniProtKB">
        <authorList>
            <consortium name="EnsemblPlants"/>
        </authorList>
    </citation>
    <scope>IDENTIFICATION</scope>
    <source>
        <strain evidence="2">cv. B73</strain>
    </source>
</reference>
<reference evidence="3" key="1">
    <citation type="journal article" date="2009" name="Science">
        <title>The B73 maize genome: complexity, diversity, and dynamics.</title>
        <authorList>
            <person name="Schnable P.S."/>
            <person name="Ware D."/>
            <person name="Fulton R.S."/>
            <person name="Stein J.C."/>
            <person name="Wei F."/>
            <person name="Pasternak S."/>
            <person name="Liang C."/>
            <person name="Zhang J."/>
            <person name="Fulton L."/>
            <person name="Graves T.A."/>
            <person name="Minx P."/>
            <person name="Reily A.D."/>
            <person name="Courtney L."/>
            <person name="Kruchowski S.S."/>
            <person name="Tomlinson C."/>
            <person name="Strong C."/>
            <person name="Delehaunty K."/>
            <person name="Fronick C."/>
            <person name="Courtney B."/>
            <person name="Rock S.M."/>
            <person name="Belter E."/>
            <person name="Du F."/>
            <person name="Kim K."/>
            <person name="Abbott R.M."/>
            <person name="Cotton M."/>
            <person name="Levy A."/>
            <person name="Marchetto P."/>
            <person name="Ochoa K."/>
            <person name="Jackson S.M."/>
            <person name="Gillam B."/>
            <person name="Chen W."/>
            <person name="Yan L."/>
            <person name="Higginbotham J."/>
            <person name="Cardenas M."/>
            <person name="Waligorski J."/>
            <person name="Applebaum E."/>
            <person name="Phelps L."/>
            <person name="Falcone J."/>
            <person name="Kanchi K."/>
            <person name="Thane T."/>
            <person name="Scimone A."/>
            <person name="Thane N."/>
            <person name="Henke J."/>
            <person name="Wang T."/>
            <person name="Ruppert J."/>
            <person name="Shah N."/>
            <person name="Rotter K."/>
            <person name="Hodges J."/>
            <person name="Ingenthron E."/>
            <person name="Cordes M."/>
            <person name="Kohlberg S."/>
            <person name="Sgro J."/>
            <person name="Delgado B."/>
            <person name="Mead K."/>
            <person name="Chinwalla A."/>
            <person name="Leonard S."/>
            <person name="Crouse K."/>
            <person name="Collura K."/>
            <person name="Kudrna D."/>
            <person name="Currie J."/>
            <person name="He R."/>
            <person name="Angelova A."/>
            <person name="Rajasekar S."/>
            <person name="Mueller T."/>
            <person name="Lomeli R."/>
            <person name="Scara G."/>
            <person name="Ko A."/>
            <person name="Delaney K."/>
            <person name="Wissotski M."/>
            <person name="Lopez G."/>
            <person name="Campos D."/>
            <person name="Braidotti M."/>
            <person name="Ashley E."/>
            <person name="Golser W."/>
            <person name="Kim H."/>
            <person name="Lee S."/>
            <person name="Lin J."/>
            <person name="Dujmic Z."/>
            <person name="Kim W."/>
            <person name="Talag J."/>
            <person name="Zuccolo A."/>
            <person name="Fan C."/>
            <person name="Sebastian A."/>
            <person name="Kramer M."/>
            <person name="Spiegel L."/>
            <person name="Nascimento L."/>
            <person name="Zutavern T."/>
            <person name="Miller B."/>
            <person name="Ambroise C."/>
            <person name="Muller S."/>
            <person name="Spooner W."/>
            <person name="Narechania A."/>
            <person name="Ren L."/>
            <person name="Wei S."/>
            <person name="Kumari S."/>
            <person name="Faga B."/>
            <person name="Levy M.J."/>
            <person name="McMahan L."/>
            <person name="Van Buren P."/>
            <person name="Vaughn M.W."/>
            <person name="Ying K."/>
            <person name="Yeh C.-T."/>
            <person name="Emrich S.J."/>
            <person name="Jia Y."/>
            <person name="Kalyanaraman A."/>
            <person name="Hsia A.-P."/>
            <person name="Barbazuk W.B."/>
            <person name="Baucom R.S."/>
            <person name="Brutnell T.P."/>
            <person name="Carpita N.C."/>
            <person name="Chaparro C."/>
            <person name="Chia J.-M."/>
            <person name="Deragon J.-M."/>
            <person name="Estill J.C."/>
            <person name="Fu Y."/>
            <person name="Jeddeloh J.A."/>
            <person name="Han Y."/>
            <person name="Lee H."/>
            <person name="Li P."/>
            <person name="Lisch D.R."/>
            <person name="Liu S."/>
            <person name="Liu Z."/>
            <person name="Nagel D.H."/>
            <person name="McCann M.C."/>
            <person name="SanMiguel P."/>
            <person name="Myers A.M."/>
            <person name="Nettleton D."/>
            <person name="Nguyen J."/>
            <person name="Penning B.W."/>
            <person name="Ponnala L."/>
            <person name="Schneider K.L."/>
            <person name="Schwartz D.C."/>
            <person name="Sharma A."/>
            <person name="Soderlund C."/>
            <person name="Springer N.M."/>
            <person name="Sun Q."/>
            <person name="Wang H."/>
            <person name="Waterman M."/>
            <person name="Westerman R."/>
            <person name="Wolfgruber T.K."/>
            <person name="Yang L."/>
            <person name="Yu Y."/>
            <person name="Zhang L."/>
            <person name="Zhou S."/>
            <person name="Zhu Q."/>
            <person name="Bennetzen J.L."/>
            <person name="Dawe R.K."/>
            <person name="Jiang J."/>
            <person name="Jiang N."/>
            <person name="Presting G.G."/>
            <person name="Wessler S.R."/>
            <person name="Aluru S."/>
            <person name="Martienssen R.A."/>
            <person name="Clifton S.W."/>
            <person name="McCombie W.R."/>
            <person name="Wing R.A."/>
            <person name="Wilson R.K."/>
        </authorList>
    </citation>
    <scope>NUCLEOTIDE SEQUENCE [LARGE SCALE GENOMIC DNA]</scope>
    <source>
        <strain evidence="3">cv. B73</strain>
    </source>
</reference>
<feature type="compositionally biased region" description="Basic and acidic residues" evidence="1">
    <location>
        <begin position="134"/>
        <end position="163"/>
    </location>
</feature>
<feature type="compositionally biased region" description="Acidic residues" evidence="1">
    <location>
        <begin position="1"/>
        <end position="11"/>
    </location>
</feature>
<feature type="region of interest" description="Disordered" evidence="1">
    <location>
        <begin position="118"/>
        <end position="163"/>
    </location>
</feature>
<proteinExistence type="predicted"/>
<evidence type="ECO:0000313" key="2">
    <source>
        <dbReference type="EnsemblPlants" id="Zm00001eb173910_P001"/>
    </source>
</evidence>
<protein>
    <submittedName>
        <fullName evidence="2">Uncharacterized protein</fullName>
    </submittedName>
</protein>
<evidence type="ECO:0000256" key="1">
    <source>
        <dbReference type="SAM" id="MobiDB-lite"/>
    </source>
</evidence>
<dbReference type="InParanoid" id="A0A804NNK4"/>
<accession>A0A804NNK4</accession>
<dbReference type="AlphaFoldDB" id="A0A804NNK4"/>
<organism evidence="2 3">
    <name type="scientific">Zea mays</name>
    <name type="common">Maize</name>
    <dbReference type="NCBI Taxonomy" id="4577"/>
    <lineage>
        <taxon>Eukaryota</taxon>
        <taxon>Viridiplantae</taxon>
        <taxon>Streptophyta</taxon>
        <taxon>Embryophyta</taxon>
        <taxon>Tracheophyta</taxon>
        <taxon>Spermatophyta</taxon>
        <taxon>Magnoliopsida</taxon>
        <taxon>Liliopsida</taxon>
        <taxon>Poales</taxon>
        <taxon>Poaceae</taxon>
        <taxon>PACMAD clade</taxon>
        <taxon>Panicoideae</taxon>
        <taxon>Andropogonodae</taxon>
        <taxon>Andropogoneae</taxon>
        <taxon>Tripsacinae</taxon>
        <taxon>Zea</taxon>
    </lineage>
</organism>
<dbReference type="EnsemblPlants" id="Zm00001eb173910_T001">
    <property type="protein sequence ID" value="Zm00001eb173910_P001"/>
    <property type="gene ID" value="Zm00001eb173910"/>
</dbReference>
<dbReference type="Gramene" id="Zm00001eb173910_T001">
    <property type="protein sequence ID" value="Zm00001eb173910_P001"/>
    <property type="gene ID" value="Zm00001eb173910"/>
</dbReference>
<feature type="region of interest" description="Disordered" evidence="1">
    <location>
        <begin position="1"/>
        <end position="25"/>
    </location>
</feature>
<sequence>MAADTPEEEEAYGPKGQRGVWSTRGESPCPGGHRHCHDARLRRSIHVMCPSNSALCDAAAAATTSYCWCSLSPPSSTIVNQSHVTRRCLPWHGHGCEHGNGPRHRWRHGKEDCSGAMMSRQGRAVGRSNNTRAFPRDTGRKRVRRREEACSGELGIERNDTGT</sequence>